<dbReference type="Pfam" id="PF02254">
    <property type="entry name" value="TrkA_N"/>
    <property type="match status" value="2"/>
</dbReference>
<reference evidence="9" key="1">
    <citation type="submission" date="2021-12" db="EMBL/GenBank/DDBJ databases">
        <authorList>
            <person name="Veyrier F.J."/>
        </authorList>
    </citation>
    <scope>NUCLEOTIDE SEQUENCE</scope>
    <source>
        <strain evidence="9">SAG 1488-6</strain>
    </source>
</reference>
<feature type="domain" description="RCK C-terminal" evidence="8">
    <location>
        <begin position="380"/>
        <end position="466"/>
    </location>
</feature>
<dbReference type="InterPro" id="IPR050721">
    <property type="entry name" value="Trk_Ktr_HKT_K-transport"/>
</dbReference>
<evidence type="ECO:0000256" key="3">
    <source>
        <dbReference type="ARBA" id="ARBA00022538"/>
    </source>
</evidence>
<feature type="domain" description="RCK N-terminal" evidence="7">
    <location>
        <begin position="244"/>
        <end position="360"/>
    </location>
</feature>
<dbReference type="InterPro" id="IPR036291">
    <property type="entry name" value="NAD(P)-bd_dom_sf"/>
</dbReference>
<keyword evidence="3" id="KW-0633">Potassium transport</keyword>
<organism evidence="9 10">
    <name type="scientific">Vitreoscilla stercoraria</name>
    <dbReference type="NCBI Taxonomy" id="61"/>
    <lineage>
        <taxon>Bacteria</taxon>
        <taxon>Pseudomonadati</taxon>
        <taxon>Pseudomonadota</taxon>
        <taxon>Betaproteobacteria</taxon>
        <taxon>Neisseriales</taxon>
        <taxon>Neisseriaceae</taxon>
        <taxon>Vitreoscilla</taxon>
    </lineage>
</organism>
<evidence type="ECO:0000256" key="4">
    <source>
        <dbReference type="ARBA" id="ARBA00022958"/>
    </source>
</evidence>
<keyword evidence="2" id="KW-0813">Transport</keyword>
<feature type="domain" description="RCK C-terminal" evidence="8">
    <location>
        <begin position="150"/>
        <end position="239"/>
    </location>
</feature>
<dbReference type="EMBL" id="CP091512">
    <property type="protein sequence ID" value="UOO93259.1"/>
    <property type="molecule type" value="Genomic_DNA"/>
</dbReference>
<dbReference type="NCBIfam" id="NF007039">
    <property type="entry name" value="PRK09496.3-2"/>
    <property type="match status" value="1"/>
</dbReference>
<dbReference type="NCBIfam" id="NF007030">
    <property type="entry name" value="PRK09496.1-1"/>
    <property type="match status" value="1"/>
</dbReference>
<keyword evidence="10" id="KW-1185">Reference proteome</keyword>
<evidence type="ECO:0000256" key="2">
    <source>
        <dbReference type="ARBA" id="ARBA00022448"/>
    </source>
</evidence>
<evidence type="ECO:0000259" key="7">
    <source>
        <dbReference type="PROSITE" id="PS51201"/>
    </source>
</evidence>
<feature type="domain" description="RCK N-terminal" evidence="7">
    <location>
        <begin position="1"/>
        <end position="118"/>
    </location>
</feature>
<dbReference type="Proteomes" id="UP000832034">
    <property type="component" value="Chromosome"/>
</dbReference>
<keyword evidence="5" id="KW-0520">NAD</keyword>
<keyword evidence="6" id="KW-0406">Ion transport</keyword>
<name>A0ABY4EDG2_VITST</name>
<accession>A0ABY4EDG2</accession>
<evidence type="ECO:0000256" key="6">
    <source>
        <dbReference type="ARBA" id="ARBA00023065"/>
    </source>
</evidence>
<evidence type="ECO:0000313" key="10">
    <source>
        <dbReference type="Proteomes" id="UP000832034"/>
    </source>
</evidence>
<evidence type="ECO:0000313" key="9">
    <source>
        <dbReference type="EMBL" id="UOO93259.1"/>
    </source>
</evidence>
<dbReference type="PROSITE" id="PS51202">
    <property type="entry name" value="RCK_C"/>
    <property type="match status" value="2"/>
</dbReference>
<keyword evidence="4" id="KW-0630">Potassium</keyword>
<protein>
    <recommendedName>
        <fullName evidence="1">Trk system potassium uptake protein TrkA</fullName>
    </recommendedName>
</protein>
<dbReference type="PANTHER" id="PTHR43833:SF5">
    <property type="entry name" value="TRK SYSTEM POTASSIUM UPTAKE PROTEIN TRKA"/>
    <property type="match status" value="1"/>
</dbReference>
<proteinExistence type="predicted"/>
<dbReference type="PROSITE" id="PS51201">
    <property type="entry name" value="RCK_N"/>
    <property type="match status" value="2"/>
</dbReference>
<reference evidence="9" key="2">
    <citation type="journal article" date="2022" name="Res Sq">
        <title>Evolution of multicellular longitudinally dividing oral cavity symbionts (Neisseriaceae).</title>
        <authorList>
            <person name="Nyongesa S."/>
            <person name="Weber P."/>
            <person name="Bernet E."/>
            <person name="Pullido F."/>
            <person name="Nieckarz M."/>
            <person name="Delaby M."/>
            <person name="Nieves C."/>
            <person name="Viehboeck T."/>
            <person name="Krause N."/>
            <person name="Rivera-Millot A."/>
            <person name="Nakamura A."/>
            <person name="Vischer N."/>
            <person name="VanNieuwenhze M."/>
            <person name="Brun Y."/>
            <person name="Cava F."/>
            <person name="Bulgheresi S."/>
            <person name="Veyrier F."/>
        </authorList>
    </citation>
    <scope>NUCLEOTIDE SEQUENCE</scope>
    <source>
        <strain evidence="9">SAG 1488-6</strain>
    </source>
</reference>
<evidence type="ECO:0000256" key="5">
    <source>
        <dbReference type="ARBA" id="ARBA00023027"/>
    </source>
</evidence>
<sequence length="471" mass="52361">MKILILGCGQVGSAVAKSLAQQPNNDVTVIDNDAQALQRLSDSLDIQTIVGSSSSPQILQAAQIEDSDLLLALTGSDETNLVACQLAYRMFNTPESIARVRQGDLVHALDLEDLDGANLDKNIFNVSYYIRPEQLVTEQLFGLFQYSLALQVLSFNDDAIRLTVIKAEAGGTILGKKLLHMQEVLSLMARSHIDCQISAIYRNGRLVIPNSDTMIIEGDEIYVLARTEHMNDILRLFRPDDKPGKRVMIAGGGNIGYRLAKLLEKQYNVKIIEFNQNRAEWLADNLHNTLVLKGSATDEALLIQENIDEVDVFCALTNDDEDNVMSSLLANNLGADQIITIINRTSYVDLLQGNQIDIVVSPHLVTIGSILSHIRRGDVVSVQPLRHGTAEVLEVILHGDRKTSKMVGRRLQEIKLPTSCYFAAVGRDGEWTMAHQRDWILQEGDHVIFFVAYSRHVQELEKAIAVKFGFF</sequence>
<dbReference type="SUPFAM" id="SSF116726">
    <property type="entry name" value="TrkA C-terminal domain-like"/>
    <property type="match status" value="2"/>
</dbReference>
<evidence type="ECO:0000259" key="8">
    <source>
        <dbReference type="PROSITE" id="PS51202"/>
    </source>
</evidence>
<dbReference type="Gene3D" id="3.30.70.1450">
    <property type="entry name" value="Regulator of K+ conductance, C-terminal domain"/>
    <property type="match status" value="2"/>
</dbReference>
<dbReference type="InterPro" id="IPR006036">
    <property type="entry name" value="K_uptake_TrkA"/>
</dbReference>
<dbReference type="NCBIfam" id="NF007031">
    <property type="entry name" value="PRK09496.1-2"/>
    <property type="match status" value="1"/>
</dbReference>
<dbReference type="InterPro" id="IPR003148">
    <property type="entry name" value="RCK_N"/>
</dbReference>
<dbReference type="RefSeq" id="WP_026353423.1">
    <property type="nucleotide sequence ID" value="NZ_CP091512.1"/>
</dbReference>
<evidence type="ECO:0000256" key="1">
    <source>
        <dbReference type="ARBA" id="ARBA00017378"/>
    </source>
</evidence>
<gene>
    <name evidence="9" type="primary">trkA</name>
    <name evidence="9" type="ORF">LVJ81_04300</name>
</gene>
<dbReference type="PRINTS" id="PR00335">
    <property type="entry name" value="KUPTAKETRKA"/>
</dbReference>
<dbReference type="SUPFAM" id="SSF51735">
    <property type="entry name" value="NAD(P)-binding Rossmann-fold domains"/>
    <property type="match status" value="2"/>
</dbReference>
<dbReference type="Pfam" id="PF02080">
    <property type="entry name" value="TrkA_C"/>
    <property type="match status" value="2"/>
</dbReference>
<dbReference type="Gene3D" id="3.40.50.720">
    <property type="entry name" value="NAD(P)-binding Rossmann-like Domain"/>
    <property type="match status" value="2"/>
</dbReference>
<dbReference type="InterPro" id="IPR036721">
    <property type="entry name" value="RCK_C_sf"/>
</dbReference>
<dbReference type="PANTHER" id="PTHR43833">
    <property type="entry name" value="POTASSIUM CHANNEL PROTEIN 2-RELATED-RELATED"/>
    <property type="match status" value="1"/>
</dbReference>
<dbReference type="InterPro" id="IPR006037">
    <property type="entry name" value="RCK_C"/>
</dbReference>
<dbReference type="NCBIfam" id="NF007032">
    <property type="entry name" value="PRK09496.1-4"/>
    <property type="match status" value="1"/>
</dbReference>